<dbReference type="Pfam" id="PF14524">
    <property type="entry name" value="Wzt_C"/>
    <property type="match status" value="1"/>
</dbReference>
<keyword evidence="2" id="KW-0813">Transport</keyword>
<evidence type="ECO:0000313" key="6">
    <source>
        <dbReference type="EMBL" id="CAB4722837.1"/>
    </source>
</evidence>
<dbReference type="Pfam" id="PF00005">
    <property type="entry name" value="ABC_tran"/>
    <property type="match status" value="1"/>
</dbReference>
<dbReference type="PANTHER" id="PTHR46743">
    <property type="entry name" value="TEICHOIC ACIDS EXPORT ATP-BINDING PROTEIN TAGH"/>
    <property type="match status" value="1"/>
</dbReference>
<dbReference type="AlphaFoldDB" id="A0A6J7GJY9"/>
<proteinExistence type="inferred from homology"/>
<feature type="domain" description="ABC transporter" evidence="5">
    <location>
        <begin position="5"/>
        <end position="246"/>
    </location>
</feature>
<evidence type="ECO:0000256" key="3">
    <source>
        <dbReference type="ARBA" id="ARBA00022741"/>
    </source>
</evidence>
<sequence>MSISIRVDGVSKSYRKYDERNQSLKAAVLRGRRARYEEFAALQDISFEVPKGSIFGLIGDNGSGKSTLLKCIAGILTPEAGRIAVDGSMAALLELGAGFHPELSGRENVFLNAAILGMTKRQTEDRFDEIVAFSGLEDFIDAPVRTYSSGMYVRLGFAVAVHTDPDILLLDEILAVGDEDFQRKCMEKISGIHSAGKTIVIVSHAVSTVARLCESAILLEHGRIVRQGNADEVVDAYLEEAHESIPDDGDHGKRWGSGEARIESLVINGHEGTSATTAVSGEPIAFRFSCSSSVRIELPTLGLGVFSIDGVYLGGVGLKPNGSIFPVLDGKAIVDLELDRLDLVPGAYLLSANLLDQHAVHTYDAREKFLRVDLVPSDQTDNIDRLFEVGPLRLGGHWRAINQ</sequence>
<keyword evidence="4" id="KW-0067">ATP-binding</keyword>
<gene>
    <name evidence="6" type="ORF">UFOPK2683_00765</name>
    <name evidence="7" type="ORF">UFOPK3605_00858</name>
    <name evidence="8" type="ORF">UFOPK3897_01344</name>
    <name evidence="9" type="ORF">UFOPK4121_01516</name>
</gene>
<comment type="similarity">
    <text evidence="1">Belongs to the ABC transporter superfamily.</text>
</comment>
<evidence type="ECO:0000256" key="2">
    <source>
        <dbReference type="ARBA" id="ARBA00022448"/>
    </source>
</evidence>
<organism evidence="7">
    <name type="scientific">freshwater metagenome</name>
    <dbReference type="NCBI Taxonomy" id="449393"/>
    <lineage>
        <taxon>unclassified sequences</taxon>
        <taxon>metagenomes</taxon>
        <taxon>ecological metagenomes</taxon>
    </lineage>
</organism>
<dbReference type="CDD" id="cd03220">
    <property type="entry name" value="ABC_KpsT_Wzt"/>
    <property type="match status" value="1"/>
</dbReference>
<dbReference type="InterPro" id="IPR029439">
    <property type="entry name" value="Wzt_C"/>
</dbReference>
<dbReference type="InterPro" id="IPR003439">
    <property type="entry name" value="ABC_transporter-like_ATP-bd"/>
</dbReference>
<dbReference type="PANTHER" id="PTHR46743:SF2">
    <property type="entry name" value="TEICHOIC ACIDS EXPORT ATP-BINDING PROTEIN TAGH"/>
    <property type="match status" value="1"/>
</dbReference>
<dbReference type="GO" id="GO:0016020">
    <property type="term" value="C:membrane"/>
    <property type="evidence" value="ECO:0007669"/>
    <property type="project" value="InterPro"/>
</dbReference>
<dbReference type="SUPFAM" id="SSF52540">
    <property type="entry name" value="P-loop containing nucleoside triphosphate hydrolases"/>
    <property type="match status" value="1"/>
</dbReference>
<dbReference type="Gene3D" id="2.70.50.60">
    <property type="entry name" value="abc- transporter (atp binding component) like domain"/>
    <property type="match status" value="1"/>
</dbReference>
<dbReference type="InterPro" id="IPR050683">
    <property type="entry name" value="Bact_Polysacc_Export_ATP-bd"/>
</dbReference>
<reference evidence="7" key="1">
    <citation type="submission" date="2020-05" db="EMBL/GenBank/DDBJ databases">
        <authorList>
            <person name="Chiriac C."/>
            <person name="Salcher M."/>
            <person name="Ghai R."/>
            <person name="Kavagutti S V."/>
        </authorList>
    </citation>
    <scope>NUCLEOTIDE SEQUENCE</scope>
</reference>
<evidence type="ECO:0000256" key="1">
    <source>
        <dbReference type="ARBA" id="ARBA00005417"/>
    </source>
</evidence>
<dbReference type="PROSITE" id="PS50893">
    <property type="entry name" value="ABC_TRANSPORTER_2"/>
    <property type="match status" value="1"/>
</dbReference>
<dbReference type="EMBL" id="CAFBMM010000037">
    <property type="protein sequence ID" value="CAB4907336.1"/>
    <property type="molecule type" value="Genomic_DNA"/>
</dbReference>
<dbReference type="EMBL" id="CAFBOF010000039">
    <property type="protein sequence ID" value="CAB4984813.1"/>
    <property type="molecule type" value="Genomic_DNA"/>
</dbReference>
<evidence type="ECO:0000259" key="5">
    <source>
        <dbReference type="PROSITE" id="PS50893"/>
    </source>
</evidence>
<dbReference type="EMBL" id="CAEZYK010000035">
    <property type="protein sequence ID" value="CAB4722837.1"/>
    <property type="molecule type" value="Genomic_DNA"/>
</dbReference>
<dbReference type="GO" id="GO:0005524">
    <property type="term" value="F:ATP binding"/>
    <property type="evidence" value="ECO:0007669"/>
    <property type="project" value="UniProtKB-KW"/>
</dbReference>
<dbReference type="InterPro" id="IPR027417">
    <property type="entry name" value="P-loop_NTPase"/>
</dbReference>
<dbReference type="InterPro" id="IPR015860">
    <property type="entry name" value="ABC_transpr_TagH-like"/>
</dbReference>
<evidence type="ECO:0000313" key="7">
    <source>
        <dbReference type="EMBL" id="CAB4907336.1"/>
    </source>
</evidence>
<evidence type="ECO:0000256" key="4">
    <source>
        <dbReference type="ARBA" id="ARBA00022840"/>
    </source>
</evidence>
<dbReference type="EMBL" id="CAFBPQ010000073">
    <property type="protein sequence ID" value="CAB5032306.1"/>
    <property type="molecule type" value="Genomic_DNA"/>
</dbReference>
<keyword evidence="3" id="KW-0547">Nucleotide-binding</keyword>
<accession>A0A6J7GJY9</accession>
<dbReference type="GO" id="GO:0140359">
    <property type="term" value="F:ABC-type transporter activity"/>
    <property type="evidence" value="ECO:0007669"/>
    <property type="project" value="InterPro"/>
</dbReference>
<protein>
    <submittedName>
        <fullName evidence="7">Unannotated protein</fullName>
    </submittedName>
</protein>
<evidence type="ECO:0000313" key="8">
    <source>
        <dbReference type="EMBL" id="CAB4984813.1"/>
    </source>
</evidence>
<dbReference type="InterPro" id="IPR003593">
    <property type="entry name" value="AAA+_ATPase"/>
</dbReference>
<name>A0A6J7GJY9_9ZZZZ</name>
<dbReference type="GO" id="GO:0016887">
    <property type="term" value="F:ATP hydrolysis activity"/>
    <property type="evidence" value="ECO:0007669"/>
    <property type="project" value="InterPro"/>
</dbReference>
<dbReference type="CDD" id="cd10147">
    <property type="entry name" value="Wzt_C-like"/>
    <property type="match status" value="1"/>
</dbReference>
<dbReference type="Gene3D" id="3.40.50.300">
    <property type="entry name" value="P-loop containing nucleotide triphosphate hydrolases"/>
    <property type="match status" value="1"/>
</dbReference>
<dbReference type="SMART" id="SM00382">
    <property type="entry name" value="AAA"/>
    <property type="match status" value="1"/>
</dbReference>
<evidence type="ECO:0000313" key="9">
    <source>
        <dbReference type="EMBL" id="CAB5032306.1"/>
    </source>
</evidence>